<gene>
    <name evidence="4" type="ORF">Z955_04990</name>
</gene>
<dbReference type="GO" id="GO:0046872">
    <property type="term" value="F:metal ion binding"/>
    <property type="evidence" value="ECO:0007669"/>
    <property type="project" value="UniProtKB-KW"/>
</dbReference>
<sequence length="231" mass="26100">MRIAIFSDIHGNLEALKSVLEDIKSKNVDRVVCLGDLVGYGPFPNEVIDVVRSQDILTIVGNYDKAVVANDIKYIQDNPLNREFALPWSVEEVTEANKKYLKRLPEDIIVVEQGKVLKFVHGSNTAINEYLLENSDAAKEAMDELKEDVLVCAHTHIPYEKKYGNKVLINDGSVGKPKTGSPNSNYIILTIEEDEVKSETIEVEYDYKKTIRAMEEKNFPKELVDTIRNGK</sequence>
<comment type="caution">
    <text evidence="4">The sequence shown here is derived from an EMBL/GenBank/DDBJ whole genome shotgun (WGS) entry which is preliminary data.</text>
</comment>
<evidence type="ECO:0000259" key="3">
    <source>
        <dbReference type="Pfam" id="PF12850"/>
    </source>
</evidence>
<comment type="cofactor">
    <cofactor evidence="2">
        <name>a divalent metal cation</name>
        <dbReference type="ChEBI" id="CHEBI:60240"/>
    </cofactor>
</comment>
<dbReference type="GO" id="GO:0005737">
    <property type="term" value="C:cytoplasm"/>
    <property type="evidence" value="ECO:0007669"/>
    <property type="project" value="TreeGrafter"/>
</dbReference>
<comment type="similarity">
    <text evidence="1 2">Belongs to the metallophosphoesterase superfamily. YfcE family.</text>
</comment>
<dbReference type="InterPro" id="IPR024654">
    <property type="entry name" value="Calcineurin-like_PHP_lpxH"/>
</dbReference>
<dbReference type="GO" id="GO:0016791">
    <property type="term" value="F:phosphatase activity"/>
    <property type="evidence" value="ECO:0007669"/>
    <property type="project" value="TreeGrafter"/>
</dbReference>
<dbReference type="EMBL" id="JDRY01000025">
    <property type="protein sequence ID" value="KGN00080.1"/>
    <property type="molecule type" value="Genomic_DNA"/>
</dbReference>
<dbReference type="Pfam" id="PF12850">
    <property type="entry name" value="Metallophos_2"/>
    <property type="match status" value="1"/>
</dbReference>
<dbReference type="RefSeq" id="WP_039256408.1">
    <property type="nucleotide sequence ID" value="NZ_JDRY01000025.1"/>
</dbReference>
<dbReference type="NCBIfam" id="TIGR00040">
    <property type="entry name" value="yfcE"/>
    <property type="match status" value="1"/>
</dbReference>
<accession>A0A0A0IF41</accession>
<evidence type="ECO:0000256" key="1">
    <source>
        <dbReference type="ARBA" id="ARBA00008950"/>
    </source>
</evidence>
<proteinExistence type="inferred from homology"/>
<dbReference type="InterPro" id="IPR000979">
    <property type="entry name" value="Phosphodiesterase_MJ0936/Vps29"/>
</dbReference>
<dbReference type="AlphaFoldDB" id="A0A0A0IF41"/>
<evidence type="ECO:0000313" key="4">
    <source>
        <dbReference type="EMBL" id="KGN00080.1"/>
    </source>
</evidence>
<dbReference type="EC" id="3.1.4.-" evidence="2"/>
<dbReference type="Gene3D" id="3.60.21.10">
    <property type="match status" value="1"/>
</dbReference>
<dbReference type="SUPFAM" id="SSF56300">
    <property type="entry name" value="Metallo-dependent phosphatases"/>
    <property type="match status" value="1"/>
</dbReference>
<feature type="domain" description="Calcineurin-like phosphoesterase" evidence="3">
    <location>
        <begin position="1"/>
        <end position="193"/>
    </location>
</feature>
<organism evidence="4 5">
    <name type="scientific">Clostridium botulinum C/D str. DC5</name>
    <dbReference type="NCBI Taxonomy" id="1443128"/>
    <lineage>
        <taxon>Bacteria</taxon>
        <taxon>Bacillati</taxon>
        <taxon>Bacillota</taxon>
        <taxon>Clostridia</taxon>
        <taxon>Eubacteriales</taxon>
        <taxon>Clostridiaceae</taxon>
        <taxon>Clostridium</taxon>
    </lineage>
</organism>
<reference evidence="4 5" key="1">
    <citation type="submission" date="2014-01" db="EMBL/GenBank/DDBJ databases">
        <title>Plasmidome dynamics in the species complex Clostridium novyi sensu lato converts strains of independent lineages into distinctly different pathogens.</title>
        <authorList>
            <person name="Skarin H."/>
            <person name="Segerman B."/>
        </authorList>
    </citation>
    <scope>NUCLEOTIDE SEQUENCE [LARGE SCALE GENOMIC DNA]</scope>
    <source>
        <strain evidence="4 5">DC5</strain>
    </source>
</reference>
<dbReference type="PANTHER" id="PTHR42850">
    <property type="entry name" value="METALLOPHOSPHOESTERASE"/>
    <property type="match status" value="1"/>
</dbReference>
<evidence type="ECO:0000256" key="2">
    <source>
        <dbReference type="RuleBase" id="RU362039"/>
    </source>
</evidence>
<keyword evidence="2" id="KW-0479">Metal-binding</keyword>
<dbReference type="Proteomes" id="UP000030014">
    <property type="component" value="Unassembled WGS sequence"/>
</dbReference>
<dbReference type="InterPro" id="IPR029052">
    <property type="entry name" value="Metallo-depent_PP-like"/>
</dbReference>
<protein>
    <recommendedName>
        <fullName evidence="2">Phosphoesterase</fullName>
        <ecNumber evidence="2">3.1.4.-</ecNumber>
    </recommendedName>
</protein>
<dbReference type="InterPro" id="IPR011152">
    <property type="entry name" value="Pesterase_MJ0912"/>
</dbReference>
<dbReference type="InterPro" id="IPR050126">
    <property type="entry name" value="Ap4A_hydrolase"/>
</dbReference>
<dbReference type="PANTHER" id="PTHR42850:SF2">
    <property type="entry name" value="BLL5683 PROTEIN"/>
    <property type="match status" value="1"/>
</dbReference>
<evidence type="ECO:0000313" key="5">
    <source>
        <dbReference type="Proteomes" id="UP000030014"/>
    </source>
</evidence>
<name>A0A0A0IF41_CLOBO</name>
<dbReference type="PIRSF" id="PIRSF000883">
    <property type="entry name" value="Pesterase_MJ0912"/>
    <property type="match status" value="1"/>
</dbReference>